<sequence length="291" mass="32385">MLYNNDNITATAAETTNVQMPVDKTRRKRLKVVSACSECRRKKTKCNGEKPCAGCIKTNVDCKYANSTAKTKQQKQQTQRPQLQTQVHQPKPQPQPQPQRSLASHDTILQVQPQTSCSSEQQQNEKTTAMIQAIEQRLSVIEDILQVFLANSNLNKQNSVPQHYHYQHSAAGPYHGDYYLTNKRKYSDYYSQDDSLKLPPPHNYQPTLSESSSTSTTSSVCSTGSSPKISAIQTLLNNDSKSNEDYSTKRPSAFFRPAPSNHTIASGAGSPPVIVHHRDYYSTHGPVTGSV</sequence>
<dbReference type="GO" id="GO:0045944">
    <property type="term" value="P:positive regulation of transcription by RNA polymerase II"/>
    <property type="evidence" value="ECO:0007669"/>
    <property type="project" value="TreeGrafter"/>
</dbReference>
<feature type="domain" description="Zn(2)-C6 fungal-type" evidence="8">
    <location>
        <begin position="35"/>
        <end position="64"/>
    </location>
</feature>
<reference evidence="9 10" key="1">
    <citation type="submission" date="2016-03" db="EMBL/GenBank/DDBJ databases">
        <title>Choanephora cucurbitarum.</title>
        <authorList>
            <person name="Min B."/>
            <person name="Park H."/>
            <person name="Park J.-H."/>
            <person name="Shin H.-D."/>
            <person name="Choi I.-G."/>
        </authorList>
    </citation>
    <scope>NUCLEOTIDE SEQUENCE [LARGE SCALE GENOMIC DNA]</scope>
    <source>
        <strain evidence="9 10">KUS-F28377</strain>
    </source>
</reference>
<dbReference type="Proteomes" id="UP000093000">
    <property type="component" value="Unassembled WGS sequence"/>
</dbReference>
<keyword evidence="3" id="KW-0805">Transcription regulation</keyword>
<dbReference type="InterPro" id="IPR001138">
    <property type="entry name" value="Zn2Cys6_DnaBD"/>
</dbReference>
<feature type="region of interest" description="Disordered" evidence="7">
    <location>
        <begin position="191"/>
        <end position="226"/>
    </location>
</feature>
<organism evidence="9 10">
    <name type="scientific">Choanephora cucurbitarum</name>
    <dbReference type="NCBI Taxonomy" id="101091"/>
    <lineage>
        <taxon>Eukaryota</taxon>
        <taxon>Fungi</taxon>
        <taxon>Fungi incertae sedis</taxon>
        <taxon>Mucoromycota</taxon>
        <taxon>Mucoromycotina</taxon>
        <taxon>Mucoromycetes</taxon>
        <taxon>Mucorales</taxon>
        <taxon>Mucorineae</taxon>
        <taxon>Choanephoraceae</taxon>
        <taxon>Choanephoroideae</taxon>
        <taxon>Choanephora</taxon>
    </lineage>
</organism>
<feature type="compositionally biased region" description="Low complexity" evidence="7">
    <location>
        <begin position="70"/>
        <end position="90"/>
    </location>
</feature>
<protein>
    <recommendedName>
        <fullName evidence="8">Zn(2)-C6 fungal-type domain-containing protein</fullName>
    </recommendedName>
</protein>
<dbReference type="PANTHER" id="PTHR47540:SF1">
    <property type="entry name" value="ACTIVATOR OF STRESS GENES 1-RELATED"/>
    <property type="match status" value="1"/>
</dbReference>
<keyword evidence="10" id="KW-1185">Reference proteome</keyword>
<keyword evidence="2" id="KW-0862">Zinc</keyword>
<name>A0A1C7NSE3_9FUNG</name>
<evidence type="ECO:0000259" key="8">
    <source>
        <dbReference type="PROSITE" id="PS50048"/>
    </source>
</evidence>
<dbReference type="GO" id="GO:0043565">
    <property type="term" value="F:sequence-specific DNA binding"/>
    <property type="evidence" value="ECO:0007669"/>
    <property type="project" value="TreeGrafter"/>
</dbReference>
<evidence type="ECO:0000256" key="4">
    <source>
        <dbReference type="ARBA" id="ARBA00023125"/>
    </source>
</evidence>
<accession>A0A1C7NSE3</accession>
<evidence type="ECO:0000256" key="5">
    <source>
        <dbReference type="ARBA" id="ARBA00023163"/>
    </source>
</evidence>
<keyword evidence="6" id="KW-0539">Nucleus</keyword>
<dbReference type="InterPro" id="IPR051711">
    <property type="entry name" value="Stress_Response_Reg"/>
</dbReference>
<keyword evidence="5" id="KW-0804">Transcription</keyword>
<evidence type="ECO:0000256" key="7">
    <source>
        <dbReference type="SAM" id="MobiDB-lite"/>
    </source>
</evidence>
<dbReference type="InterPro" id="IPR036864">
    <property type="entry name" value="Zn2-C6_fun-type_DNA-bd_sf"/>
</dbReference>
<gene>
    <name evidence="9" type="ORF">A0J61_00553</name>
</gene>
<evidence type="ECO:0000313" key="9">
    <source>
        <dbReference type="EMBL" id="OBZ91426.1"/>
    </source>
</evidence>
<proteinExistence type="predicted"/>
<comment type="caution">
    <text evidence="9">The sequence shown here is derived from an EMBL/GenBank/DDBJ whole genome shotgun (WGS) entry which is preliminary data.</text>
</comment>
<evidence type="ECO:0000256" key="1">
    <source>
        <dbReference type="ARBA" id="ARBA00004123"/>
    </source>
</evidence>
<evidence type="ECO:0000256" key="6">
    <source>
        <dbReference type="ARBA" id="ARBA00023242"/>
    </source>
</evidence>
<evidence type="ECO:0000313" key="10">
    <source>
        <dbReference type="Proteomes" id="UP000093000"/>
    </source>
</evidence>
<dbReference type="STRING" id="101091.A0A1C7NSE3"/>
<dbReference type="Pfam" id="PF00172">
    <property type="entry name" value="Zn_clus"/>
    <property type="match status" value="1"/>
</dbReference>
<keyword evidence="4" id="KW-0238">DNA-binding</keyword>
<dbReference type="SUPFAM" id="SSF57701">
    <property type="entry name" value="Zn2/Cys6 DNA-binding domain"/>
    <property type="match status" value="1"/>
</dbReference>
<dbReference type="InParanoid" id="A0A1C7NSE3"/>
<evidence type="ECO:0000256" key="2">
    <source>
        <dbReference type="ARBA" id="ARBA00022833"/>
    </source>
</evidence>
<dbReference type="SMART" id="SM00066">
    <property type="entry name" value="GAL4"/>
    <property type="match status" value="1"/>
</dbReference>
<dbReference type="PANTHER" id="PTHR47540">
    <property type="entry name" value="THIAMINE REPRESSIBLE GENES REGULATORY PROTEIN THI5"/>
    <property type="match status" value="1"/>
</dbReference>
<dbReference type="GO" id="GO:0008270">
    <property type="term" value="F:zinc ion binding"/>
    <property type="evidence" value="ECO:0007669"/>
    <property type="project" value="InterPro"/>
</dbReference>
<feature type="compositionally biased region" description="Low complexity" evidence="7">
    <location>
        <begin position="207"/>
        <end position="226"/>
    </location>
</feature>
<dbReference type="PROSITE" id="PS50048">
    <property type="entry name" value="ZN2_CY6_FUNGAL_2"/>
    <property type="match status" value="1"/>
</dbReference>
<dbReference type="PROSITE" id="PS00463">
    <property type="entry name" value="ZN2_CY6_FUNGAL_1"/>
    <property type="match status" value="1"/>
</dbReference>
<dbReference type="AlphaFoldDB" id="A0A1C7NSE3"/>
<dbReference type="GO" id="GO:0000981">
    <property type="term" value="F:DNA-binding transcription factor activity, RNA polymerase II-specific"/>
    <property type="evidence" value="ECO:0007669"/>
    <property type="project" value="InterPro"/>
</dbReference>
<evidence type="ECO:0000256" key="3">
    <source>
        <dbReference type="ARBA" id="ARBA00023015"/>
    </source>
</evidence>
<dbReference type="GO" id="GO:0005634">
    <property type="term" value="C:nucleus"/>
    <property type="evidence" value="ECO:0007669"/>
    <property type="project" value="UniProtKB-SubCell"/>
</dbReference>
<comment type="subcellular location">
    <subcellularLocation>
        <location evidence="1">Nucleus</location>
    </subcellularLocation>
</comment>
<dbReference type="OrthoDB" id="3362851at2759"/>
<feature type="region of interest" description="Disordered" evidence="7">
    <location>
        <begin position="70"/>
        <end position="103"/>
    </location>
</feature>
<dbReference type="EMBL" id="LUGH01000012">
    <property type="protein sequence ID" value="OBZ91426.1"/>
    <property type="molecule type" value="Genomic_DNA"/>
</dbReference>
<dbReference type="Gene3D" id="4.10.240.10">
    <property type="entry name" value="Zn(2)-C6 fungal-type DNA-binding domain"/>
    <property type="match status" value="1"/>
</dbReference>
<dbReference type="CDD" id="cd00067">
    <property type="entry name" value="GAL4"/>
    <property type="match status" value="1"/>
</dbReference>